<evidence type="ECO:0000313" key="5">
    <source>
        <dbReference type="EMBL" id="PTX39429.1"/>
    </source>
</evidence>
<dbReference type="RefSeq" id="WP_308421256.1">
    <property type="nucleotide sequence ID" value="NZ_BMEZ01000037.1"/>
</dbReference>
<evidence type="ECO:0000259" key="4">
    <source>
        <dbReference type="PROSITE" id="PS01124"/>
    </source>
</evidence>
<dbReference type="InterPro" id="IPR050908">
    <property type="entry name" value="SmbC-like"/>
</dbReference>
<dbReference type="GO" id="GO:0043565">
    <property type="term" value="F:sequence-specific DNA binding"/>
    <property type="evidence" value="ECO:0007669"/>
    <property type="project" value="InterPro"/>
</dbReference>
<evidence type="ECO:0000313" key="6">
    <source>
        <dbReference type="Proteomes" id="UP000244069"/>
    </source>
</evidence>
<keyword evidence="3" id="KW-0804">Transcription</keyword>
<dbReference type="EMBL" id="QBKN01000037">
    <property type="protein sequence ID" value="PTX39429.1"/>
    <property type="molecule type" value="Genomic_DNA"/>
</dbReference>
<dbReference type="AlphaFoldDB" id="A0A2T6A6H5"/>
<protein>
    <submittedName>
        <fullName evidence="5">AraC family transcriptional regulator</fullName>
    </submittedName>
</protein>
<keyword evidence="1" id="KW-0805">Transcription regulation</keyword>
<sequence length="273" mass="30427">MQHIHDNPDGDLSLDALAEVAAMSRFQWHRVFRAMTGETSAQAVRRVRALRAAQWLVSTDWSVEQIAVRAGYGTLRGFNRSFRELYGMTPSAYRRVGNPGAVQVLLRRGGRDMHDVRIEERPSLRLAALGHTGPYIKAGRTFEQVSAIFTARDLWPQARGMVGVYYDDPGSKPEGELRADAGIVVEPGFPIPDGLHEVLLDRGPCAVLRFKGPYSELHTAYDYLYGEWLPQSGREPAERPPYEVYLNTPRDVAPQDLLTEICAPLVPVAVSAE</sequence>
<dbReference type="GO" id="GO:0003700">
    <property type="term" value="F:DNA-binding transcription factor activity"/>
    <property type="evidence" value="ECO:0007669"/>
    <property type="project" value="InterPro"/>
</dbReference>
<dbReference type="PROSITE" id="PS00041">
    <property type="entry name" value="HTH_ARAC_FAMILY_1"/>
    <property type="match status" value="1"/>
</dbReference>
<dbReference type="SMART" id="SM00871">
    <property type="entry name" value="AraC_E_bind"/>
    <property type="match status" value="1"/>
</dbReference>
<evidence type="ECO:0000256" key="3">
    <source>
        <dbReference type="ARBA" id="ARBA00023163"/>
    </source>
</evidence>
<feature type="domain" description="HTH araC/xylS-type" evidence="4">
    <location>
        <begin position="1"/>
        <end position="96"/>
    </location>
</feature>
<keyword evidence="6" id="KW-1185">Reference proteome</keyword>
<keyword evidence="2" id="KW-0238">DNA-binding</keyword>
<name>A0A2T6A6H5_9RHOB</name>
<dbReference type="InterPro" id="IPR010499">
    <property type="entry name" value="AraC_E-bd"/>
</dbReference>
<dbReference type="InterPro" id="IPR018062">
    <property type="entry name" value="HTH_AraC-typ_CS"/>
</dbReference>
<evidence type="ECO:0000256" key="2">
    <source>
        <dbReference type="ARBA" id="ARBA00023125"/>
    </source>
</evidence>
<dbReference type="SUPFAM" id="SSF46689">
    <property type="entry name" value="Homeodomain-like"/>
    <property type="match status" value="2"/>
</dbReference>
<reference evidence="5 6" key="1">
    <citation type="submission" date="2018-04" db="EMBL/GenBank/DDBJ databases">
        <title>Genomic Encyclopedia of Archaeal and Bacterial Type Strains, Phase II (KMG-II): from individual species to whole genera.</title>
        <authorList>
            <person name="Goeker M."/>
        </authorList>
    </citation>
    <scope>NUCLEOTIDE SEQUENCE [LARGE SCALE GENOMIC DNA]</scope>
    <source>
        <strain evidence="5 6">DSM 29329</strain>
    </source>
</reference>
<dbReference type="PANTHER" id="PTHR40055:SF1">
    <property type="entry name" value="TRANSCRIPTIONAL REGULATOR YGIV-RELATED"/>
    <property type="match status" value="1"/>
</dbReference>
<comment type="caution">
    <text evidence="5">The sequence shown here is derived from an EMBL/GenBank/DDBJ whole genome shotgun (WGS) entry which is preliminary data.</text>
</comment>
<dbReference type="InterPro" id="IPR029442">
    <property type="entry name" value="GyrI-like"/>
</dbReference>
<organism evidence="5 6">
    <name type="scientific">Allosediminivita pacifica</name>
    <dbReference type="NCBI Taxonomy" id="1267769"/>
    <lineage>
        <taxon>Bacteria</taxon>
        <taxon>Pseudomonadati</taxon>
        <taxon>Pseudomonadota</taxon>
        <taxon>Alphaproteobacteria</taxon>
        <taxon>Rhodobacterales</taxon>
        <taxon>Paracoccaceae</taxon>
        <taxon>Allosediminivita</taxon>
    </lineage>
</organism>
<dbReference type="SMART" id="SM00342">
    <property type="entry name" value="HTH_ARAC"/>
    <property type="match status" value="1"/>
</dbReference>
<dbReference type="InterPro" id="IPR020449">
    <property type="entry name" value="Tscrpt_reg_AraC-type_HTH"/>
</dbReference>
<dbReference type="InterPro" id="IPR011256">
    <property type="entry name" value="Reg_factor_effector_dom_sf"/>
</dbReference>
<dbReference type="InterPro" id="IPR009057">
    <property type="entry name" value="Homeodomain-like_sf"/>
</dbReference>
<proteinExistence type="predicted"/>
<accession>A0A2T6A6H5</accession>
<dbReference type="InterPro" id="IPR018060">
    <property type="entry name" value="HTH_AraC"/>
</dbReference>
<dbReference type="Gene3D" id="3.20.80.10">
    <property type="entry name" value="Regulatory factor, effector binding domain"/>
    <property type="match status" value="1"/>
</dbReference>
<evidence type="ECO:0000256" key="1">
    <source>
        <dbReference type="ARBA" id="ARBA00023015"/>
    </source>
</evidence>
<dbReference type="Pfam" id="PF06445">
    <property type="entry name" value="GyrI-like"/>
    <property type="match status" value="1"/>
</dbReference>
<dbReference type="Pfam" id="PF12833">
    <property type="entry name" value="HTH_18"/>
    <property type="match status" value="1"/>
</dbReference>
<gene>
    <name evidence="5" type="ORF">C8N44_13718</name>
</gene>
<dbReference type="SUPFAM" id="SSF55136">
    <property type="entry name" value="Probable bacterial effector-binding domain"/>
    <property type="match status" value="1"/>
</dbReference>
<dbReference type="PROSITE" id="PS01124">
    <property type="entry name" value="HTH_ARAC_FAMILY_2"/>
    <property type="match status" value="1"/>
</dbReference>
<dbReference type="Proteomes" id="UP000244069">
    <property type="component" value="Unassembled WGS sequence"/>
</dbReference>
<dbReference type="PANTHER" id="PTHR40055">
    <property type="entry name" value="TRANSCRIPTIONAL REGULATOR YGIV-RELATED"/>
    <property type="match status" value="1"/>
</dbReference>
<dbReference type="Gene3D" id="1.10.10.60">
    <property type="entry name" value="Homeodomain-like"/>
    <property type="match status" value="1"/>
</dbReference>
<dbReference type="PRINTS" id="PR00032">
    <property type="entry name" value="HTHARAC"/>
</dbReference>